<reference evidence="2 3" key="1">
    <citation type="submission" date="2018-11" db="EMBL/GenBank/DDBJ databases">
        <title>Pseudaminobacter arsenicus sp. nov., an arsenic-resistant bacterium isolated from arsenic-rich aquifers.</title>
        <authorList>
            <person name="Mu Y."/>
        </authorList>
    </citation>
    <scope>NUCLEOTIDE SEQUENCE [LARGE SCALE GENOMIC DNA]</scope>
    <source>
        <strain evidence="2 3">CB3</strain>
    </source>
</reference>
<dbReference type="PANTHER" id="PTHR39189:SF1">
    <property type="entry name" value="UPF0173 METAL-DEPENDENT HYDROLASE YTKL"/>
    <property type="match status" value="1"/>
</dbReference>
<dbReference type="RefSeq" id="WP_128625368.1">
    <property type="nucleotide sequence ID" value="NZ_ML133512.1"/>
</dbReference>
<dbReference type="Pfam" id="PF13483">
    <property type="entry name" value="Lactamase_B_3"/>
    <property type="match status" value="1"/>
</dbReference>
<feature type="chain" id="PRO_5019010081" evidence="1">
    <location>
        <begin position="27"/>
        <end position="276"/>
    </location>
</feature>
<dbReference type="EMBL" id="RKST01000024">
    <property type="protein sequence ID" value="RUM96042.1"/>
    <property type="molecule type" value="Genomic_DNA"/>
</dbReference>
<dbReference type="InterPro" id="IPR036866">
    <property type="entry name" value="RibonucZ/Hydroxyglut_hydro"/>
</dbReference>
<evidence type="ECO:0000313" key="3">
    <source>
        <dbReference type="Proteomes" id="UP000281647"/>
    </source>
</evidence>
<dbReference type="Proteomes" id="UP000281647">
    <property type="component" value="Unassembled WGS sequence"/>
</dbReference>
<feature type="signal peptide" evidence="1">
    <location>
        <begin position="1"/>
        <end position="26"/>
    </location>
</feature>
<protein>
    <submittedName>
        <fullName evidence="2">Zn-dependent hydrolase</fullName>
    </submittedName>
</protein>
<evidence type="ECO:0000313" key="2">
    <source>
        <dbReference type="EMBL" id="RUM96042.1"/>
    </source>
</evidence>
<dbReference type="Gene3D" id="3.60.15.10">
    <property type="entry name" value="Ribonuclease Z/Hydroxyacylglutathione hydrolase-like"/>
    <property type="match status" value="1"/>
</dbReference>
<evidence type="ECO:0000256" key="1">
    <source>
        <dbReference type="SAM" id="SignalP"/>
    </source>
</evidence>
<proteinExistence type="predicted"/>
<dbReference type="GO" id="GO:0016787">
    <property type="term" value="F:hydrolase activity"/>
    <property type="evidence" value="ECO:0007669"/>
    <property type="project" value="UniProtKB-KW"/>
</dbReference>
<accession>A0A432V1V8</accession>
<dbReference type="SUPFAM" id="SSF56281">
    <property type="entry name" value="Metallo-hydrolase/oxidoreductase"/>
    <property type="match status" value="1"/>
</dbReference>
<keyword evidence="1" id="KW-0732">Signal</keyword>
<organism evidence="2 3">
    <name type="scientific">Borborobacter arsenicus</name>
    <dbReference type="NCBI Taxonomy" id="1851146"/>
    <lineage>
        <taxon>Bacteria</taxon>
        <taxon>Pseudomonadati</taxon>
        <taxon>Pseudomonadota</taxon>
        <taxon>Alphaproteobacteria</taxon>
        <taxon>Hyphomicrobiales</taxon>
        <taxon>Phyllobacteriaceae</taxon>
        <taxon>Borborobacter</taxon>
    </lineage>
</organism>
<gene>
    <name evidence="2" type="ORF">EET67_19890</name>
</gene>
<name>A0A432V1V8_9HYPH</name>
<keyword evidence="3" id="KW-1185">Reference proteome</keyword>
<sequence>MPALRPLLQLAALFAAFLLWTAQPLAAQTAQEPPVAGRCLAVAGLLPQVTYVNLTPVQSAAGGEVTITYAGHSTYVIETPAGVRIATDFSGVYGTEPLPRVVTMNKAHRTHYTDFPDPGIEHVLRGWNPDGGPARHALTVDDVHIRNVPTDIRHFGAMERDGNSIFIFEMAGLCIGHLGHLHHRLEDAHYSAIGRLDVVMVPIDGGMTLSLDTMSEITTRLYSSTILPMHRHATPINAFLARMGEEFAVDFRAERSLKVSLRSLPQRPTIVVLEGV</sequence>
<dbReference type="OrthoDB" id="7343000at2"/>
<keyword evidence="2" id="KW-0378">Hydrolase</keyword>
<dbReference type="AlphaFoldDB" id="A0A432V1V8"/>
<dbReference type="PANTHER" id="PTHR39189">
    <property type="entry name" value="UPF0173 METAL-DEPENDENT HYDROLASE YTKL"/>
    <property type="match status" value="1"/>
</dbReference>
<comment type="caution">
    <text evidence="2">The sequence shown here is derived from an EMBL/GenBank/DDBJ whole genome shotgun (WGS) entry which is preliminary data.</text>
</comment>